<keyword evidence="5 8" id="KW-0811">Translocation</keyword>
<dbReference type="OrthoDB" id="344165at2759"/>
<evidence type="ECO:0000256" key="3">
    <source>
        <dbReference type="ARBA" id="ARBA00022792"/>
    </source>
</evidence>
<dbReference type="Gene3D" id="1.10.287.810">
    <property type="entry name" value="Mitochondrial import inner membrane translocase subunit tim13 like domains"/>
    <property type="match status" value="1"/>
</dbReference>
<keyword evidence="4 8" id="KW-0653">Protein transport</keyword>
<keyword evidence="8" id="KW-0813">Transport</keyword>
<dbReference type="InterPro" id="IPR035427">
    <property type="entry name" value="Tim10-like_dom_sf"/>
</dbReference>
<proteinExistence type="inferred from homology"/>
<dbReference type="GO" id="GO:0015031">
    <property type="term" value="P:protein transport"/>
    <property type="evidence" value="ECO:0007669"/>
    <property type="project" value="UniProtKB-KW"/>
</dbReference>
<dbReference type="Proteomes" id="UP000054481">
    <property type="component" value="Unassembled WGS sequence"/>
</dbReference>
<sequence>MSTAQSGIDNLDLDRLNDTDKAELRQFLANEQQRSRIQSETHNLTQMCWKKCVTANIKNPKLDSSEEACLTNCVDRFLDLNLLVMKHLNMMRSS</sequence>
<comment type="subunit">
    <text evidence="8">Heterohexamer.</text>
</comment>
<evidence type="ECO:0000256" key="7">
    <source>
        <dbReference type="ARBA" id="ARBA00023186"/>
    </source>
</evidence>
<evidence type="ECO:0000256" key="5">
    <source>
        <dbReference type="ARBA" id="ARBA00023010"/>
    </source>
</evidence>
<gene>
    <name evidence="10" type="ORF">HIM_07158</name>
</gene>
<evidence type="ECO:0000256" key="4">
    <source>
        <dbReference type="ARBA" id="ARBA00022927"/>
    </source>
</evidence>
<dbReference type="SUPFAM" id="SSF144122">
    <property type="entry name" value="Tim10-like"/>
    <property type="match status" value="1"/>
</dbReference>
<keyword evidence="3 8" id="KW-0472">Membrane</keyword>
<evidence type="ECO:0000313" key="10">
    <source>
        <dbReference type="EMBL" id="KJZ73364.1"/>
    </source>
</evidence>
<name>A0A0F8A4D0_9HYPO</name>
<comment type="function">
    <text evidence="8">Mitochondrial intermembrane chaperone that participates in the import and insertion of some multi-pass transmembrane proteins into the mitochondrial inner membrane. Also required for the transfer of beta-barrel precursors from the TOM complex to the sorting and assembly machinery (SAM complex) of the outer membrane. Acts as a chaperone-like protein that protects the hydrophobic precursors from aggregation and guide them through the mitochondrial intermembrane space.</text>
</comment>
<evidence type="ECO:0000259" key="9">
    <source>
        <dbReference type="Pfam" id="PF02953"/>
    </source>
</evidence>
<reference evidence="10 11" key="1">
    <citation type="journal article" date="2014" name="Genome Biol. Evol.">
        <title>Comparative genomics and transcriptomics analyses reveal divergent lifestyle features of nematode endoparasitic fungus Hirsutella minnesotensis.</title>
        <authorList>
            <person name="Lai Y."/>
            <person name="Liu K."/>
            <person name="Zhang X."/>
            <person name="Zhang X."/>
            <person name="Li K."/>
            <person name="Wang N."/>
            <person name="Shu C."/>
            <person name="Wu Y."/>
            <person name="Wang C."/>
            <person name="Bushley K.E."/>
            <person name="Xiang M."/>
            <person name="Liu X."/>
        </authorList>
    </citation>
    <scope>NUCLEOTIDE SEQUENCE [LARGE SCALE GENOMIC DNA]</scope>
    <source>
        <strain evidence="10 11">3608</strain>
    </source>
</reference>
<comment type="domain">
    <text evidence="8">The twin CX3C motif contains 4 conserved Cys residues that form 2 disulfide bonds in the mitochondrial intermembrane space.</text>
</comment>
<dbReference type="EMBL" id="KQ030535">
    <property type="protein sequence ID" value="KJZ73364.1"/>
    <property type="molecule type" value="Genomic_DNA"/>
</dbReference>
<organism evidence="10 11">
    <name type="scientific">Hirsutella minnesotensis 3608</name>
    <dbReference type="NCBI Taxonomy" id="1043627"/>
    <lineage>
        <taxon>Eukaryota</taxon>
        <taxon>Fungi</taxon>
        <taxon>Dikarya</taxon>
        <taxon>Ascomycota</taxon>
        <taxon>Pezizomycotina</taxon>
        <taxon>Sordariomycetes</taxon>
        <taxon>Hypocreomycetidae</taxon>
        <taxon>Hypocreales</taxon>
        <taxon>Ophiocordycipitaceae</taxon>
        <taxon>Hirsutella</taxon>
    </lineage>
</organism>
<keyword evidence="3 8" id="KW-0999">Mitochondrion inner membrane</keyword>
<evidence type="ECO:0000256" key="1">
    <source>
        <dbReference type="ARBA" id="ARBA00004137"/>
    </source>
</evidence>
<keyword evidence="7 8" id="KW-0143">Chaperone</keyword>
<accession>A0A0F8A4D0</accession>
<protein>
    <recommendedName>
        <fullName evidence="8">Mitochondrial import inner membrane translocase subunit</fullName>
    </recommendedName>
</protein>
<keyword evidence="11" id="KW-1185">Reference proteome</keyword>
<evidence type="ECO:0000256" key="6">
    <source>
        <dbReference type="ARBA" id="ARBA00023157"/>
    </source>
</evidence>
<dbReference type="Pfam" id="PF02953">
    <property type="entry name" value="zf-Tim10_DDP"/>
    <property type="match status" value="1"/>
</dbReference>
<comment type="similarity">
    <text evidence="2 8">Belongs to the small Tim family.</text>
</comment>
<feature type="domain" description="Tim10-like" evidence="9">
    <location>
        <begin position="26"/>
        <end position="88"/>
    </location>
</feature>
<evidence type="ECO:0000256" key="2">
    <source>
        <dbReference type="ARBA" id="ARBA00006720"/>
    </source>
</evidence>
<evidence type="ECO:0000256" key="8">
    <source>
        <dbReference type="RuleBase" id="RU367043"/>
    </source>
</evidence>
<dbReference type="GO" id="GO:0005743">
    <property type="term" value="C:mitochondrial inner membrane"/>
    <property type="evidence" value="ECO:0007669"/>
    <property type="project" value="UniProtKB-SubCell"/>
</dbReference>
<dbReference type="AlphaFoldDB" id="A0A0F8A4D0"/>
<evidence type="ECO:0000313" key="11">
    <source>
        <dbReference type="Proteomes" id="UP000054481"/>
    </source>
</evidence>
<dbReference type="InterPro" id="IPR004217">
    <property type="entry name" value="Tim10-like"/>
</dbReference>
<keyword evidence="6 8" id="KW-1015">Disulfide bond</keyword>
<keyword evidence="8" id="KW-0496">Mitochondrion</keyword>
<comment type="subcellular location">
    <subcellularLocation>
        <location evidence="1 8">Mitochondrion inner membrane</location>
        <topology evidence="1 8">Peripheral membrane protein</topology>
        <orientation evidence="1 8">Intermembrane side</orientation>
    </subcellularLocation>
</comment>